<keyword evidence="2 6" id="KW-0812">Transmembrane</keyword>
<keyword evidence="5" id="KW-0046">Antibiotic resistance</keyword>
<keyword evidence="9" id="KW-1185">Reference proteome</keyword>
<dbReference type="InterPro" id="IPR047817">
    <property type="entry name" value="ABC2_TM_bact-type"/>
</dbReference>
<evidence type="ECO:0000256" key="4">
    <source>
        <dbReference type="ARBA" id="ARBA00023136"/>
    </source>
</evidence>
<comment type="similarity">
    <text evidence="6">Belongs to the ABC-2 integral membrane protein family.</text>
</comment>
<name>A0ABX5VTJ4_9MICO</name>
<evidence type="ECO:0000256" key="1">
    <source>
        <dbReference type="ARBA" id="ARBA00004141"/>
    </source>
</evidence>
<dbReference type="PANTHER" id="PTHR43229:SF2">
    <property type="entry name" value="NODULATION PROTEIN J"/>
    <property type="match status" value="1"/>
</dbReference>
<keyword evidence="6" id="KW-1003">Cell membrane</keyword>
<feature type="domain" description="ABC transmembrane type-2" evidence="7">
    <location>
        <begin position="9"/>
        <end position="246"/>
    </location>
</feature>
<dbReference type="InterPro" id="IPR051784">
    <property type="entry name" value="Nod_factor_ABC_transporter"/>
</dbReference>
<comment type="subcellular location">
    <subcellularLocation>
        <location evidence="6">Cell membrane</location>
        <topology evidence="6">Multi-pass membrane protein</topology>
    </subcellularLocation>
    <subcellularLocation>
        <location evidence="1">Membrane</location>
        <topology evidence="1">Multi-pass membrane protein</topology>
    </subcellularLocation>
</comment>
<evidence type="ECO:0000256" key="3">
    <source>
        <dbReference type="ARBA" id="ARBA00022989"/>
    </source>
</evidence>
<sequence>MRNSLRAPDDVAYYVIGAAVFVVVMWLNRDNEIQGTGITAALLIFPGVLAFSTMFSASYGLATQVATEREDGTLLRAKSVPHGMRGYVVGQTTRGTLEVALNVLLLSVPATLLVPGLWGSAGPEGIAVMVAVLLLGLVACVPIGFAVGSVFRSPRAVGGWGMLVIAGLVYVSGVFFPISQIPGWAQVVGQLTPMYWMGLGLRGALLPDSAVAIELGQSWRTLEVFGVLGLWAVVGVVLAPVLLRRMARRESGSVVQAGREKQLQRV</sequence>
<gene>
    <name evidence="8" type="ORF">FE251_04155</name>
</gene>
<feature type="transmembrane region" description="Helical" evidence="6">
    <location>
        <begin position="126"/>
        <end position="151"/>
    </location>
</feature>
<reference evidence="8 9" key="1">
    <citation type="submission" date="2019-05" db="EMBL/GenBank/DDBJ databases">
        <title>Georgenia *** sp. nov., and Georgenia *** sp. nov., isolated from the intestinal contents of plateau pika (Ochotona curzoniae) in the Qinghai-Tibet plateau of China.</title>
        <authorList>
            <person name="Tian Z."/>
        </authorList>
    </citation>
    <scope>NUCLEOTIDE SEQUENCE [LARGE SCALE GENOMIC DNA]</scope>
    <source>
        <strain evidence="8 9">Z294</strain>
    </source>
</reference>
<dbReference type="PANTHER" id="PTHR43229">
    <property type="entry name" value="NODULATION PROTEIN J"/>
    <property type="match status" value="1"/>
</dbReference>
<feature type="transmembrane region" description="Helical" evidence="6">
    <location>
        <begin position="12"/>
        <end position="28"/>
    </location>
</feature>
<dbReference type="InterPro" id="IPR013525">
    <property type="entry name" value="ABC2_TM"/>
</dbReference>
<organism evidence="8 9">
    <name type="scientific">Georgenia wutianyii</name>
    <dbReference type="NCBI Taxonomy" id="2585135"/>
    <lineage>
        <taxon>Bacteria</taxon>
        <taxon>Bacillati</taxon>
        <taxon>Actinomycetota</taxon>
        <taxon>Actinomycetes</taxon>
        <taxon>Micrococcales</taxon>
        <taxon>Bogoriellaceae</taxon>
        <taxon>Georgenia</taxon>
    </lineage>
</organism>
<evidence type="ECO:0000313" key="8">
    <source>
        <dbReference type="EMBL" id="QDB80669.1"/>
    </source>
</evidence>
<evidence type="ECO:0000256" key="2">
    <source>
        <dbReference type="ARBA" id="ARBA00022692"/>
    </source>
</evidence>
<feature type="transmembrane region" description="Helical" evidence="6">
    <location>
        <begin position="40"/>
        <end position="62"/>
    </location>
</feature>
<evidence type="ECO:0000313" key="9">
    <source>
        <dbReference type="Proteomes" id="UP000313948"/>
    </source>
</evidence>
<dbReference type="Proteomes" id="UP000313948">
    <property type="component" value="Chromosome"/>
</dbReference>
<evidence type="ECO:0000259" key="7">
    <source>
        <dbReference type="PROSITE" id="PS51012"/>
    </source>
</evidence>
<keyword evidence="4 6" id="KW-0472">Membrane</keyword>
<feature type="transmembrane region" description="Helical" evidence="6">
    <location>
        <begin position="224"/>
        <end position="243"/>
    </location>
</feature>
<dbReference type="Pfam" id="PF01061">
    <property type="entry name" value="ABC2_membrane"/>
    <property type="match status" value="1"/>
</dbReference>
<feature type="transmembrane region" description="Helical" evidence="6">
    <location>
        <begin position="157"/>
        <end position="176"/>
    </location>
</feature>
<protein>
    <recommendedName>
        <fullName evidence="6">Transport permease protein</fullName>
    </recommendedName>
</protein>
<dbReference type="PIRSF" id="PIRSF006648">
    <property type="entry name" value="DrrB"/>
    <property type="match status" value="1"/>
</dbReference>
<dbReference type="PROSITE" id="PS51012">
    <property type="entry name" value="ABC_TM2"/>
    <property type="match status" value="1"/>
</dbReference>
<feature type="transmembrane region" description="Helical" evidence="6">
    <location>
        <begin position="99"/>
        <end position="119"/>
    </location>
</feature>
<dbReference type="EMBL" id="CP040899">
    <property type="protein sequence ID" value="QDB80669.1"/>
    <property type="molecule type" value="Genomic_DNA"/>
</dbReference>
<dbReference type="InterPro" id="IPR000412">
    <property type="entry name" value="ABC_2_transport"/>
</dbReference>
<keyword evidence="6" id="KW-0813">Transport</keyword>
<evidence type="ECO:0000256" key="5">
    <source>
        <dbReference type="ARBA" id="ARBA00023251"/>
    </source>
</evidence>
<accession>A0ABX5VTJ4</accession>
<evidence type="ECO:0000256" key="6">
    <source>
        <dbReference type="RuleBase" id="RU361157"/>
    </source>
</evidence>
<proteinExistence type="inferred from homology"/>
<keyword evidence="3 6" id="KW-1133">Transmembrane helix</keyword>